<sequence>MDNFSKPLANALVVLSSTSEDGEIESGKPFRKNHPQFTRPRFEPRSPPSSAVDLNSASALANYATEAAQQPPSYNEVTTSTIYTKQAPYNPNYN</sequence>
<reference evidence="2" key="1">
    <citation type="submission" date="2020-11" db="EMBL/GenBank/DDBJ databases">
        <authorList>
            <person name="Tran Van P."/>
        </authorList>
    </citation>
    <scope>NUCLEOTIDE SEQUENCE</scope>
</reference>
<feature type="region of interest" description="Disordered" evidence="1">
    <location>
        <begin position="66"/>
        <end position="94"/>
    </location>
</feature>
<protein>
    <submittedName>
        <fullName evidence="2">Uncharacterized protein</fullName>
    </submittedName>
</protein>
<feature type="compositionally biased region" description="Polar residues" evidence="1">
    <location>
        <begin position="67"/>
        <end position="94"/>
    </location>
</feature>
<feature type="region of interest" description="Disordered" evidence="1">
    <location>
        <begin position="17"/>
        <end position="53"/>
    </location>
</feature>
<proteinExistence type="predicted"/>
<dbReference type="EMBL" id="OC006534">
    <property type="protein sequence ID" value="CAD7266184.1"/>
    <property type="molecule type" value="Genomic_DNA"/>
</dbReference>
<evidence type="ECO:0000313" key="2">
    <source>
        <dbReference type="EMBL" id="CAD7266184.1"/>
    </source>
</evidence>
<name>A0A7R9B4L0_TIMSH</name>
<organism evidence="2">
    <name type="scientific">Timema shepardi</name>
    <name type="common">Walking stick</name>
    <dbReference type="NCBI Taxonomy" id="629360"/>
    <lineage>
        <taxon>Eukaryota</taxon>
        <taxon>Metazoa</taxon>
        <taxon>Ecdysozoa</taxon>
        <taxon>Arthropoda</taxon>
        <taxon>Hexapoda</taxon>
        <taxon>Insecta</taxon>
        <taxon>Pterygota</taxon>
        <taxon>Neoptera</taxon>
        <taxon>Polyneoptera</taxon>
        <taxon>Phasmatodea</taxon>
        <taxon>Timematodea</taxon>
        <taxon>Timematoidea</taxon>
        <taxon>Timematidae</taxon>
        <taxon>Timema</taxon>
    </lineage>
</organism>
<gene>
    <name evidence="2" type="ORF">TSIB3V08_LOCUS10209</name>
</gene>
<dbReference type="AlphaFoldDB" id="A0A7R9B4L0"/>
<accession>A0A7R9B4L0</accession>
<evidence type="ECO:0000256" key="1">
    <source>
        <dbReference type="SAM" id="MobiDB-lite"/>
    </source>
</evidence>